<evidence type="ECO:0000256" key="1">
    <source>
        <dbReference type="PROSITE-ProRule" id="PRU00176"/>
    </source>
</evidence>
<dbReference type="InterPro" id="IPR012677">
    <property type="entry name" value="Nucleotide-bd_a/b_plait_sf"/>
</dbReference>
<evidence type="ECO:0000313" key="5">
    <source>
        <dbReference type="Proteomes" id="UP001152320"/>
    </source>
</evidence>
<feature type="region of interest" description="Disordered" evidence="2">
    <location>
        <begin position="85"/>
        <end position="188"/>
    </location>
</feature>
<feature type="domain" description="RRM" evidence="3">
    <location>
        <begin position="14"/>
        <end position="87"/>
    </location>
</feature>
<sequence length="188" mass="22261">MARYPHYDKSFNGYRLFIGDIGGRIGKYDLEGEFDKFGPLIDIWVARNPPGFAYVVFKYKDDAEAAVRELHGRYVCGRQVRVEFARPYPGPPPKINYVPRYGDKRRSRSRSRSPRRRSRSRSRRRHQKHRSRSGDHSRGRRSRSPVENRDRQMSPRERKTTQESPREENAPSYSHPRDHDRRSPAGDY</sequence>
<dbReference type="Pfam" id="PF00076">
    <property type="entry name" value="RRM_1"/>
    <property type="match status" value="1"/>
</dbReference>
<reference evidence="4" key="1">
    <citation type="submission" date="2021-10" db="EMBL/GenBank/DDBJ databases">
        <title>Tropical sea cucumber genome reveals ecological adaptation and Cuvierian tubules defense mechanism.</title>
        <authorList>
            <person name="Chen T."/>
        </authorList>
    </citation>
    <scope>NUCLEOTIDE SEQUENCE</scope>
    <source>
        <strain evidence="4">Nanhai2018</strain>
        <tissue evidence="4">Muscle</tissue>
    </source>
</reference>
<feature type="compositionally biased region" description="Basic residues" evidence="2">
    <location>
        <begin position="103"/>
        <end position="131"/>
    </location>
</feature>
<dbReference type="InterPro" id="IPR000504">
    <property type="entry name" value="RRM_dom"/>
</dbReference>
<keyword evidence="1" id="KW-0694">RNA-binding</keyword>
<gene>
    <name evidence="4" type="ORF">HOLleu_37704</name>
</gene>
<accession>A0A9Q0YHJ5</accession>
<dbReference type="SUPFAM" id="SSF54928">
    <property type="entry name" value="RNA-binding domain, RBD"/>
    <property type="match status" value="1"/>
</dbReference>
<dbReference type="AlphaFoldDB" id="A0A9Q0YHJ5"/>
<dbReference type="InterPro" id="IPR035979">
    <property type="entry name" value="RBD_domain_sf"/>
</dbReference>
<dbReference type="EMBL" id="JAIZAY010000020">
    <property type="protein sequence ID" value="KAJ8022723.1"/>
    <property type="molecule type" value="Genomic_DNA"/>
</dbReference>
<comment type="caution">
    <text evidence="4">The sequence shown here is derived from an EMBL/GenBank/DDBJ whole genome shotgun (WGS) entry which is preliminary data.</text>
</comment>
<proteinExistence type="predicted"/>
<dbReference type="SMART" id="SM00360">
    <property type="entry name" value="RRM"/>
    <property type="match status" value="1"/>
</dbReference>
<dbReference type="InterPro" id="IPR050907">
    <property type="entry name" value="SRSF"/>
</dbReference>
<feature type="compositionally biased region" description="Basic and acidic residues" evidence="2">
    <location>
        <begin position="144"/>
        <end position="188"/>
    </location>
</feature>
<protein>
    <submittedName>
        <fullName evidence="4">RNA-binding protein 1</fullName>
    </submittedName>
</protein>
<keyword evidence="5" id="KW-1185">Reference proteome</keyword>
<dbReference type="GO" id="GO:0003723">
    <property type="term" value="F:RNA binding"/>
    <property type="evidence" value="ECO:0007669"/>
    <property type="project" value="UniProtKB-UniRule"/>
</dbReference>
<dbReference type="PROSITE" id="PS50102">
    <property type="entry name" value="RRM"/>
    <property type="match status" value="1"/>
</dbReference>
<evidence type="ECO:0000259" key="3">
    <source>
        <dbReference type="PROSITE" id="PS50102"/>
    </source>
</evidence>
<name>A0A9Q0YHJ5_HOLLE</name>
<dbReference type="FunFam" id="3.30.70.330:FF:001074">
    <property type="entry name" value="Splicing factor, arginine/serine-rich 7"/>
    <property type="match status" value="1"/>
</dbReference>
<organism evidence="4 5">
    <name type="scientific">Holothuria leucospilota</name>
    <name type="common">Black long sea cucumber</name>
    <name type="synonym">Mertensiothuria leucospilota</name>
    <dbReference type="NCBI Taxonomy" id="206669"/>
    <lineage>
        <taxon>Eukaryota</taxon>
        <taxon>Metazoa</taxon>
        <taxon>Echinodermata</taxon>
        <taxon>Eleutherozoa</taxon>
        <taxon>Echinozoa</taxon>
        <taxon>Holothuroidea</taxon>
        <taxon>Aspidochirotacea</taxon>
        <taxon>Aspidochirotida</taxon>
        <taxon>Holothuriidae</taxon>
        <taxon>Holothuria</taxon>
    </lineage>
</organism>
<evidence type="ECO:0000256" key="2">
    <source>
        <dbReference type="SAM" id="MobiDB-lite"/>
    </source>
</evidence>
<dbReference type="Gene3D" id="3.30.70.330">
    <property type="match status" value="1"/>
</dbReference>
<dbReference type="Proteomes" id="UP001152320">
    <property type="component" value="Chromosome 20"/>
</dbReference>
<dbReference type="PANTHER" id="PTHR23147">
    <property type="entry name" value="SERINE/ARGININE RICH SPLICING FACTOR"/>
    <property type="match status" value="1"/>
</dbReference>
<dbReference type="OrthoDB" id="5970at2759"/>
<evidence type="ECO:0000313" key="4">
    <source>
        <dbReference type="EMBL" id="KAJ8022723.1"/>
    </source>
</evidence>